<dbReference type="EMBL" id="LWAJ01000124">
    <property type="protein sequence ID" value="KZL49944.1"/>
    <property type="molecule type" value="Genomic_DNA"/>
</dbReference>
<comment type="caution">
    <text evidence="1">The sequence shown here is derived from an EMBL/GenBank/DDBJ whole genome shotgun (WGS) entry which is preliminary data.</text>
</comment>
<protein>
    <submittedName>
        <fullName evidence="1">Uncharacterized protein</fullName>
    </submittedName>
</protein>
<proteinExistence type="predicted"/>
<name>A0A161XMG7_NODSP</name>
<dbReference type="Proteomes" id="UP000076555">
    <property type="component" value="Unassembled WGS sequence"/>
</dbReference>
<accession>A0A161XMG7</accession>
<evidence type="ECO:0000313" key="1">
    <source>
        <dbReference type="EMBL" id="KZL49944.1"/>
    </source>
</evidence>
<evidence type="ECO:0000313" key="2">
    <source>
        <dbReference type="Proteomes" id="UP000076555"/>
    </source>
</evidence>
<organism evidence="1 2">
    <name type="scientific">Nodularia spumigena CENA596</name>
    <dbReference type="NCBI Taxonomy" id="1819295"/>
    <lineage>
        <taxon>Bacteria</taxon>
        <taxon>Bacillati</taxon>
        <taxon>Cyanobacteriota</taxon>
        <taxon>Cyanophyceae</taxon>
        <taxon>Nostocales</taxon>
        <taxon>Nodulariaceae</taxon>
        <taxon>Nodularia</taxon>
    </lineage>
</organism>
<gene>
    <name evidence="1" type="ORF">A2T98_10215</name>
</gene>
<sequence length="59" mass="6660">MGDKLHSERDIGITVTQSLSVVLITIMGFANRLSAEIAANYSNMEIGHRFISYVERQKF</sequence>
<dbReference type="AlphaFoldDB" id="A0A161XMG7"/>
<reference evidence="1 2" key="1">
    <citation type="submission" date="2016-04" db="EMBL/GenBank/DDBJ databases">
        <title>Draft Genome Assembly of the Bloom-forming Cyanobacterium Nodularia spumigena Strain CENA596 in Shrimp Production Ponds.</title>
        <authorList>
            <person name="Popin R.V."/>
            <person name="Rigonato J."/>
            <person name="Abreu V.A."/>
            <person name="Andreote A.P."/>
            <person name="Silveira S.B."/>
            <person name="Odebrecht C."/>
            <person name="Fiore M.F."/>
        </authorList>
    </citation>
    <scope>NUCLEOTIDE SEQUENCE [LARGE SCALE GENOMIC DNA]</scope>
    <source>
        <strain evidence="1 2">CENA596</strain>
    </source>
</reference>